<dbReference type="InterPro" id="IPR003428">
    <property type="entry name" value="MAM33"/>
</dbReference>
<dbReference type="GO" id="GO:0042256">
    <property type="term" value="P:cytosolic ribosome assembly"/>
    <property type="evidence" value="ECO:0007669"/>
    <property type="project" value="TreeGrafter"/>
</dbReference>
<dbReference type="Proteomes" id="UP000092666">
    <property type="component" value="Unassembled WGS sequence"/>
</dbReference>
<sequence>MSFRVLRPAARATSNLVASSRRAVLAARLRPAFYPAAGTRSLSVSARRMGSGQTDGNLASALAAEHKFELENAATLPEVPAFVENFKTQGIWEINDIPGEDDVVLTRKFGNETIKLTFQISDLDSFNEPAEFAESEPEVTGEIEPAGPTSIACSLVITKSATPGALMVDLETCEEGFEITNVAVYEKALAEREGAEGDWERRSKYMGPQFDHLDQAVQEAFSAYLAERGVDEALADFVLSYCEHKEQKDYVSWLDQVRGFVEK</sequence>
<evidence type="ECO:0000313" key="1">
    <source>
        <dbReference type="EMBL" id="OCF36779.1"/>
    </source>
</evidence>
<reference evidence="1 2" key="1">
    <citation type="submission" date="2013-07" db="EMBL/GenBank/DDBJ databases">
        <title>The Genome Sequence of Cryptococcus heveanensis BCC8398.</title>
        <authorList>
            <consortium name="The Broad Institute Genome Sequencing Platform"/>
            <person name="Cuomo C."/>
            <person name="Litvintseva A."/>
            <person name="Chen Y."/>
            <person name="Heitman J."/>
            <person name="Sun S."/>
            <person name="Springer D."/>
            <person name="Dromer F."/>
            <person name="Young S.K."/>
            <person name="Zeng Q."/>
            <person name="Gargeya S."/>
            <person name="Fitzgerald M."/>
            <person name="Abouelleil A."/>
            <person name="Alvarado L."/>
            <person name="Berlin A.M."/>
            <person name="Chapman S.B."/>
            <person name="Dewar J."/>
            <person name="Goldberg J."/>
            <person name="Griggs A."/>
            <person name="Gujja S."/>
            <person name="Hansen M."/>
            <person name="Howarth C."/>
            <person name="Imamovic A."/>
            <person name="Larimer J."/>
            <person name="McCowan C."/>
            <person name="Murphy C."/>
            <person name="Pearson M."/>
            <person name="Priest M."/>
            <person name="Roberts A."/>
            <person name="Saif S."/>
            <person name="Shea T."/>
            <person name="Sykes S."/>
            <person name="Wortman J."/>
            <person name="Nusbaum C."/>
            <person name="Birren B."/>
        </authorList>
    </citation>
    <scope>NUCLEOTIDE SEQUENCE [LARGE SCALE GENOMIC DNA]</scope>
    <source>
        <strain evidence="1 2">BCC8398</strain>
    </source>
</reference>
<dbReference type="Pfam" id="PF02330">
    <property type="entry name" value="MAM33"/>
    <property type="match status" value="1"/>
</dbReference>
<protein>
    <submittedName>
        <fullName evidence="1">Complement component 1 Q subcomponent-binding protein, mitochondrial</fullName>
    </submittedName>
</protein>
<name>A0A1B9H0J5_9TREE</name>
<dbReference type="PANTHER" id="PTHR10826:SF1">
    <property type="entry name" value="COMPLEMENT COMPONENT 1 Q SUBCOMPONENT-BINDING PROTEIN, MITOCHONDRIAL"/>
    <property type="match status" value="1"/>
</dbReference>
<dbReference type="EMBL" id="KI669494">
    <property type="protein sequence ID" value="OCF36779.1"/>
    <property type="molecule type" value="Genomic_DNA"/>
</dbReference>
<accession>A0A1B9H0J5</accession>
<keyword evidence="2" id="KW-1185">Reference proteome</keyword>
<dbReference type="GO" id="GO:0005759">
    <property type="term" value="C:mitochondrial matrix"/>
    <property type="evidence" value="ECO:0007669"/>
    <property type="project" value="InterPro"/>
</dbReference>
<gene>
    <name evidence="1" type="ORF">I316_01375</name>
</gene>
<evidence type="ECO:0000313" key="2">
    <source>
        <dbReference type="Proteomes" id="UP000092666"/>
    </source>
</evidence>
<proteinExistence type="predicted"/>
<dbReference type="Gene3D" id="3.10.280.10">
    <property type="entry name" value="Mitochondrial glycoprotein"/>
    <property type="match status" value="1"/>
</dbReference>
<organism evidence="1 2">
    <name type="scientific">Kwoniella heveanensis BCC8398</name>
    <dbReference type="NCBI Taxonomy" id="1296120"/>
    <lineage>
        <taxon>Eukaryota</taxon>
        <taxon>Fungi</taxon>
        <taxon>Dikarya</taxon>
        <taxon>Basidiomycota</taxon>
        <taxon>Agaricomycotina</taxon>
        <taxon>Tremellomycetes</taxon>
        <taxon>Tremellales</taxon>
        <taxon>Cryptococcaceae</taxon>
        <taxon>Kwoniella</taxon>
    </lineage>
</organism>
<dbReference type="InterPro" id="IPR036561">
    <property type="entry name" value="MAM33_sf"/>
</dbReference>
<dbReference type="AlphaFoldDB" id="A0A1B9H0J5"/>
<dbReference type="PANTHER" id="PTHR10826">
    <property type="entry name" value="COMPLEMENT COMPONENT 1"/>
    <property type="match status" value="1"/>
</dbReference>
<dbReference type="STRING" id="1296120.A0A1B9H0J5"/>
<dbReference type="SUPFAM" id="SSF54529">
    <property type="entry name" value="Mitochondrial glycoprotein MAM33-like"/>
    <property type="match status" value="1"/>
</dbReference>
<dbReference type="OrthoDB" id="278212at2759"/>
<reference evidence="2" key="2">
    <citation type="submission" date="2013-12" db="EMBL/GenBank/DDBJ databases">
        <title>Evolution of pathogenesis and genome organization in the Tremellales.</title>
        <authorList>
            <person name="Cuomo C."/>
            <person name="Litvintseva A."/>
            <person name="Heitman J."/>
            <person name="Chen Y."/>
            <person name="Sun S."/>
            <person name="Springer D."/>
            <person name="Dromer F."/>
            <person name="Young S."/>
            <person name="Zeng Q."/>
            <person name="Chapman S."/>
            <person name="Gujja S."/>
            <person name="Saif S."/>
            <person name="Birren B."/>
        </authorList>
    </citation>
    <scope>NUCLEOTIDE SEQUENCE [LARGE SCALE GENOMIC DNA]</scope>
    <source>
        <strain evidence="2">BCC8398</strain>
    </source>
</reference>